<protein>
    <recommendedName>
        <fullName evidence="1">ABC transporter domain-containing protein</fullName>
    </recommendedName>
</protein>
<dbReference type="Pfam" id="PF00005">
    <property type="entry name" value="ABC_tran"/>
    <property type="match status" value="1"/>
</dbReference>
<dbReference type="GO" id="GO:0005524">
    <property type="term" value="F:ATP binding"/>
    <property type="evidence" value="ECO:0007669"/>
    <property type="project" value="InterPro"/>
</dbReference>
<dbReference type="InterPro" id="IPR003439">
    <property type="entry name" value="ABC_transporter-like_ATP-bd"/>
</dbReference>
<dbReference type="InterPro" id="IPR027417">
    <property type="entry name" value="P-loop_NTPase"/>
</dbReference>
<dbReference type="Proteomes" id="UP000639772">
    <property type="component" value="Chromosome 6"/>
</dbReference>
<gene>
    <name evidence="2" type="ORF">HPP92_012916</name>
</gene>
<feature type="domain" description="ABC transporter" evidence="1">
    <location>
        <begin position="98"/>
        <end position="189"/>
    </location>
</feature>
<evidence type="ECO:0000313" key="2">
    <source>
        <dbReference type="EMBL" id="KAG0478197.1"/>
    </source>
</evidence>
<comment type="caution">
    <text evidence="2">The sequence shown here is derived from an EMBL/GenBank/DDBJ whole genome shotgun (WGS) entry which is preliminary data.</text>
</comment>
<dbReference type="EMBL" id="JADCNM010000006">
    <property type="protein sequence ID" value="KAG0478197.1"/>
    <property type="molecule type" value="Genomic_DNA"/>
</dbReference>
<sequence>MDITVGIRRVDLQSSFLRPRLSSFSLITLQPRRTHVALLKKAGFGGGIKARFSNGVTAFLPWGIEEAEKEEIERWRLVCLIGDQARKHQQELHGVTLLKDVSWEVKKGEKVGLVGVNGAGKTTQLRIIAGLEEPDGGNLVKAKENMKIALLNQEFEVCPSRTVKEEFLSAFIEEMEIAERLEKVQKALESSVEDLSLMGSYSMSWTCFKGGLRMLTLMM</sequence>
<dbReference type="PANTHER" id="PTHR42855">
    <property type="entry name" value="ABC TRANSPORTER ATP-BINDING SUBUNIT"/>
    <property type="match status" value="1"/>
</dbReference>
<dbReference type="SUPFAM" id="SSF52540">
    <property type="entry name" value="P-loop containing nucleoside triphosphate hydrolases"/>
    <property type="match status" value="1"/>
</dbReference>
<dbReference type="AlphaFoldDB" id="A0A835R2J2"/>
<dbReference type="InterPro" id="IPR051309">
    <property type="entry name" value="ABCF_ATPase"/>
</dbReference>
<organism evidence="2 3">
    <name type="scientific">Vanilla planifolia</name>
    <name type="common">Vanilla</name>
    <dbReference type="NCBI Taxonomy" id="51239"/>
    <lineage>
        <taxon>Eukaryota</taxon>
        <taxon>Viridiplantae</taxon>
        <taxon>Streptophyta</taxon>
        <taxon>Embryophyta</taxon>
        <taxon>Tracheophyta</taxon>
        <taxon>Spermatophyta</taxon>
        <taxon>Magnoliopsida</taxon>
        <taxon>Liliopsida</taxon>
        <taxon>Asparagales</taxon>
        <taxon>Orchidaceae</taxon>
        <taxon>Vanilloideae</taxon>
        <taxon>Vanilleae</taxon>
        <taxon>Vanilla</taxon>
    </lineage>
</organism>
<proteinExistence type="predicted"/>
<evidence type="ECO:0000259" key="1">
    <source>
        <dbReference type="Pfam" id="PF00005"/>
    </source>
</evidence>
<dbReference type="OrthoDB" id="2110130at2759"/>
<accession>A0A835R2J2</accession>
<dbReference type="PANTHER" id="PTHR42855:SF1">
    <property type="entry name" value="ABC TRANSPORTER DOMAIN-CONTAINING PROTEIN"/>
    <property type="match status" value="1"/>
</dbReference>
<evidence type="ECO:0000313" key="3">
    <source>
        <dbReference type="Proteomes" id="UP000639772"/>
    </source>
</evidence>
<dbReference type="GO" id="GO:0016887">
    <property type="term" value="F:ATP hydrolysis activity"/>
    <property type="evidence" value="ECO:0007669"/>
    <property type="project" value="InterPro"/>
</dbReference>
<reference evidence="2 3" key="1">
    <citation type="journal article" date="2020" name="Nat. Food">
        <title>A phased Vanilla planifolia genome enables genetic improvement of flavour and production.</title>
        <authorList>
            <person name="Hasing T."/>
            <person name="Tang H."/>
            <person name="Brym M."/>
            <person name="Khazi F."/>
            <person name="Huang T."/>
            <person name="Chambers A.H."/>
        </authorList>
    </citation>
    <scope>NUCLEOTIDE SEQUENCE [LARGE SCALE GENOMIC DNA]</scope>
    <source>
        <tissue evidence="2">Leaf</tissue>
    </source>
</reference>
<name>A0A835R2J2_VANPL</name>
<dbReference type="Gene3D" id="3.40.50.300">
    <property type="entry name" value="P-loop containing nucleotide triphosphate hydrolases"/>
    <property type="match status" value="1"/>
</dbReference>